<dbReference type="Ensembl" id="ENSPSMT00000002874.1">
    <property type="protein sequence ID" value="ENSPSMP00000002423.1"/>
    <property type="gene ID" value="ENSPSMG00000001902.1"/>
</dbReference>
<comment type="function">
    <text evidence="1">Accessory subunit of the mitochondrial membrane respiratory chain NADH dehydrogenase (Complex I), that is believed not to be involved in catalysis. Complex I functions in the transfer of electrons from NADH to the respiratory chain. The immediate electron acceptor for the enzyme is believed to be ubiquinone.</text>
</comment>
<comment type="subunit">
    <text evidence="4">Complex I is composed of 45 different subunits.</text>
</comment>
<keyword evidence="14 17" id="KW-0472">Membrane</keyword>
<evidence type="ECO:0000313" key="19">
    <source>
        <dbReference type="Proteomes" id="UP000694414"/>
    </source>
</evidence>
<keyword evidence="10" id="KW-0249">Electron transport</keyword>
<proteinExistence type="inferred from homology"/>
<evidence type="ECO:0000256" key="6">
    <source>
        <dbReference type="ARBA" id="ARBA00022448"/>
    </source>
</evidence>
<reference evidence="18" key="2">
    <citation type="submission" date="2025-09" db="UniProtKB">
        <authorList>
            <consortium name="Ensembl"/>
        </authorList>
    </citation>
    <scope>IDENTIFICATION</scope>
</reference>
<keyword evidence="12" id="KW-0007">Acetylation</keyword>
<comment type="subcellular location">
    <subcellularLocation>
        <location evidence="2">Mitochondrion inner membrane</location>
        <topology evidence="2">Single-pass membrane protein</topology>
    </subcellularLocation>
</comment>
<evidence type="ECO:0000256" key="4">
    <source>
        <dbReference type="ARBA" id="ARBA00011533"/>
    </source>
</evidence>
<name>A0A8C8YIP6_PROSS</name>
<evidence type="ECO:0000256" key="11">
    <source>
        <dbReference type="ARBA" id="ARBA00022989"/>
    </source>
</evidence>
<reference evidence="18" key="1">
    <citation type="submission" date="2025-08" db="UniProtKB">
        <authorList>
            <consortium name="Ensembl"/>
        </authorList>
    </citation>
    <scope>IDENTIFICATION</scope>
</reference>
<evidence type="ECO:0000256" key="13">
    <source>
        <dbReference type="ARBA" id="ARBA00023128"/>
    </source>
</evidence>
<evidence type="ECO:0000256" key="15">
    <source>
        <dbReference type="ARBA" id="ARBA00031425"/>
    </source>
</evidence>
<protein>
    <recommendedName>
        <fullName evidence="5">NADH dehydrogenase [ubiquinone] 1 alpha subcomplex subunit 3</fullName>
    </recommendedName>
    <alternativeName>
        <fullName evidence="15">Complex I-B9</fullName>
    </alternativeName>
    <alternativeName>
        <fullName evidence="16">NADH-ubiquinone oxidoreductase B9 subunit</fullName>
    </alternativeName>
</protein>
<dbReference type="AlphaFoldDB" id="A0A8C8YIP6"/>
<dbReference type="Pfam" id="PF14987">
    <property type="entry name" value="NADHdh_A3"/>
    <property type="match status" value="1"/>
</dbReference>
<evidence type="ECO:0000256" key="1">
    <source>
        <dbReference type="ARBA" id="ARBA00003195"/>
    </source>
</evidence>
<keyword evidence="13" id="KW-0496">Mitochondrion</keyword>
<evidence type="ECO:0000256" key="8">
    <source>
        <dbReference type="ARBA" id="ARBA00022692"/>
    </source>
</evidence>
<dbReference type="InterPro" id="IPR026626">
    <property type="entry name" value="NDUFA3"/>
</dbReference>
<feature type="transmembrane region" description="Helical" evidence="17">
    <location>
        <begin position="20"/>
        <end position="39"/>
    </location>
</feature>
<dbReference type="GeneTree" id="ENSGT00390000004322"/>
<dbReference type="GO" id="GO:0045271">
    <property type="term" value="C:respiratory chain complex I"/>
    <property type="evidence" value="ECO:0007669"/>
    <property type="project" value="InterPro"/>
</dbReference>
<evidence type="ECO:0000256" key="17">
    <source>
        <dbReference type="SAM" id="Phobius"/>
    </source>
</evidence>
<organism evidence="18 19">
    <name type="scientific">Prolemur simus</name>
    <name type="common">Greater bamboo lemur</name>
    <name type="synonym">Hapalemur simus</name>
    <dbReference type="NCBI Taxonomy" id="1328070"/>
    <lineage>
        <taxon>Eukaryota</taxon>
        <taxon>Metazoa</taxon>
        <taxon>Chordata</taxon>
        <taxon>Craniata</taxon>
        <taxon>Vertebrata</taxon>
        <taxon>Euteleostomi</taxon>
        <taxon>Mammalia</taxon>
        <taxon>Eutheria</taxon>
        <taxon>Euarchontoglires</taxon>
        <taxon>Primates</taxon>
        <taxon>Strepsirrhini</taxon>
        <taxon>Lemuriformes</taxon>
        <taxon>Lemuridae</taxon>
        <taxon>Prolemur</taxon>
    </lineage>
</organism>
<keyword evidence="9" id="KW-0999">Mitochondrion inner membrane</keyword>
<evidence type="ECO:0000256" key="5">
    <source>
        <dbReference type="ARBA" id="ARBA00016391"/>
    </source>
</evidence>
<keyword evidence="8 17" id="KW-0812">Transmembrane</keyword>
<dbReference type="Proteomes" id="UP000694414">
    <property type="component" value="Unplaced"/>
</dbReference>
<evidence type="ECO:0000256" key="10">
    <source>
        <dbReference type="ARBA" id="ARBA00022982"/>
    </source>
</evidence>
<dbReference type="PANTHER" id="PTHR15221:SF0">
    <property type="entry name" value="NADH DEHYDROGENASE [UBIQUINONE] 1 ALPHA SUBCOMPLEX SUBUNIT 3"/>
    <property type="match status" value="1"/>
</dbReference>
<comment type="similarity">
    <text evidence="3">Belongs to the complex I NDUFA3 subunit family.</text>
</comment>
<evidence type="ECO:0000256" key="12">
    <source>
        <dbReference type="ARBA" id="ARBA00022990"/>
    </source>
</evidence>
<keyword evidence="7" id="KW-0679">Respiratory chain</keyword>
<evidence type="ECO:0000313" key="18">
    <source>
        <dbReference type="Ensembl" id="ENSPSMP00000002423.1"/>
    </source>
</evidence>
<accession>A0A8C8YIP6</accession>
<dbReference type="PANTHER" id="PTHR15221">
    <property type="entry name" value="NADH DEHYDROGENASE [UBIQUINONE] 1 ALPHA SUBCOMPLEX SUBUNIT 3"/>
    <property type="match status" value="1"/>
</dbReference>
<evidence type="ECO:0000256" key="3">
    <source>
        <dbReference type="ARBA" id="ARBA00008253"/>
    </source>
</evidence>
<evidence type="ECO:0000256" key="16">
    <source>
        <dbReference type="ARBA" id="ARBA00032035"/>
    </source>
</evidence>
<dbReference type="GO" id="GO:0005743">
    <property type="term" value="C:mitochondrial inner membrane"/>
    <property type="evidence" value="ECO:0007669"/>
    <property type="project" value="UniProtKB-SubCell"/>
</dbReference>
<evidence type="ECO:0000256" key="2">
    <source>
        <dbReference type="ARBA" id="ARBA00004434"/>
    </source>
</evidence>
<evidence type="ECO:0000256" key="9">
    <source>
        <dbReference type="ARBA" id="ARBA00022792"/>
    </source>
</evidence>
<keyword evidence="6" id="KW-0813">Transport</keyword>
<sequence>MASRLTTFLKNAWDNEPVLVMSFTIVGLAIILLPLSSYTKYSIVINKAMTYNYPVPLLRRLRQKDCLSLGV</sequence>
<keyword evidence="11 17" id="KW-1133">Transmembrane helix</keyword>
<keyword evidence="19" id="KW-1185">Reference proteome</keyword>
<evidence type="ECO:0000256" key="14">
    <source>
        <dbReference type="ARBA" id="ARBA00023136"/>
    </source>
</evidence>
<evidence type="ECO:0000256" key="7">
    <source>
        <dbReference type="ARBA" id="ARBA00022660"/>
    </source>
</evidence>